<keyword evidence="1" id="KW-0812">Transmembrane</keyword>
<dbReference type="Pfam" id="PF05987">
    <property type="entry name" value="DUF898"/>
    <property type="match status" value="1"/>
</dbReference>
<dbReference type="Proteomes" id="UP000182373">
    <property type="component" value="Chromosome"/>
</dbReference>
<feature type="transmembrane region" description="Helical" evidence="1">
    <location>
        <begin position="93"/>
        <end position="115"/>
    </location>
</feature>
<keyword evidence="1" id="KW-0472">Membrane</keyword>
<gene>
    <name evidence="2" type="ORF">GbCGDNIH9_8547</name>
</gene>
<dbReference type="EMBL" id="CP018191">
    <property type="protein sequence ID" value="APH54547.1"/>
    <property type="molecule type" value="Genomic_DNA"/>
</dbReference>
<organism evidence="2 3">
    <name type="scientific">Granulibacter bethesdensis</name>
    <dbReference type="NCBI Taxonomy" id="364410"/>
    <lineage>
        <taxon>Bacteria</taxon>
        <taxon>Pseudomonadati</taxon>
        <taxon>Pseudomonadota</taxon>
        <taxon>Alphaproteobacteria</taxon>
        <taxon>Acetobacterales</taxon>
        <taxon>Acetobacteraceae</taxon>
        <taxon>Granulibacter</taxon>
    </lineage>
</organism>
<protein>
    <submittedName>
        <fullName evidence="2">Membrane spanning protein</fullName>
    </submittedName>
</protein>
<keyword evidence="1" id="KW-1133">Transmembrane helix</keyword>
<dbReference type="AlphaFoldDB" id="A0AAC9KCP3"/>
<reference evidence="3" key="1">
    <citation type="submission" date="2016-11" db="EMBL/GenBank/DDBJ databases">
        <title>Comparative genomic and phenotypic analysis of Granulibacter bethesdensis clinical isolates from patients with chronic granulomatous disease.</title>
        <authorList>
            <person name="Zarember K.A."/>
            <person name="Porcella S.F."/>
            <person name="Chu J."/>
            <person name="Ding L."/>
            <person name="Dahlstrom E."/>
            <person name="Barbian K."/>
            <person name="Martens C."/>
            <person name="Sykora L."/>
            <person name="Kramer S."/>
            <person name="Pettinato A.M."/>
            <person name="Hong H."/>
            <person name="Wald G."/>
            <person name="Berg L.J."/>
            <person name="Rogge L.S."/>
            <person name="Greenberg D.E."/>
            <person name="Falcone E.L."/>
            <person name="Neves J.F."/>
            <person name="Simoes M.J."/>
            <person name="Casal M."/>
            <person name="Rodriguez-Lopez F.C."/>
            <person name="Zelazny A."/>
            <person name="Gallin J.I."/>
            <person name="Holland S.M."/>
        </authorList>
    </citation>
    <scope>NUCLEOTIDE SEQUENCE [LARGE SCALE GENOMIC DNA]</scope>
    <source>
        <strain evidence="3">NIH9.1</strain>
    </source>
</reference>
<evidence type="ECO:0000313" key="2">
    <source>
        <dbReference type="EMBL" id="APH54547.1"/>
    </source>
</evidence>
<name>A0AAC9KCP3_9PROT</name>
<evidence type="ECO:0000313" key="3">
    <source>
        <dbReference type="Proteomes" id="UP000182373"/>
    </source>
</evidence>
<dbReference type="InterPro" id="IPR010295">
    <property type="entry name" value="DUF898"/>
</dbReference>
<sequence length="162" mass="17837">MLAVMFGADPWELTDNGRSLVTLFKTLPNSEPEIAKNVWAITALAGVVALFAYLILATLVSCWYMALFIRHVIGHTTYASFRFFSSVTGLKLLGLLAGNFLITLFTLGLGLPLVIQRNMRFLERHILLTGNPLQAEWLHQNTQSRPTTGEGLLNVLDGGSGF</sequence>
<feature type="transmembrane region" description="Helical" evidence="1">
    <location>
        <begin position="38"/>
        <end position="56"/>
    </location>
</feature>
<evidence type="ECO:0000256" key="1">
    <source>
        <dbReference type="SAM" id="Phobius"/>
    </source>
</evidence>
<proteinExistence type="predicted"/>
<accession>A0AAC9KCP3</accession>